<dbReference type="Proteomes" id="UP000009168">
    <property type="component" value="Unassembled WGS sequence"/>
</dbReference>
<dbReference type="EMBL" id="GG662416">
    <property type="protein sequence ID" value="EAS05085.1"/>
    <property type="molecule type" value="Genomic_DNA"/>
</dbReference>
<name>Q24BC6_TETTS</name>
<dbReference type="RefSeq" id="XP_001025330.1">
    <property type="nucleotide sequence ID" value="XM_001025330.1"/>
</dbReference>
<dbReference type="InParanoid" id="Q24BC6"/>
<gene>
    <name evidence="1" type="ORF">TTHERM_01306890</name>
</gene>
<proteinExistence type="predicted"/>
<dbReference type="KEGG" id="tet:TTHERM_01306890"/>
<reference evidence="2" key="1">
    <citation type="journal article" date="2006" name="PLoS Biol.">
        <title>Macronuclear genome sequence of the ciliate Tetrahymena thermophila, a model eukaryote.</title>
        <authorList>
            <person name="Eisen J.A."/>
            <person name="Coyne R.S."/>
            <person name="Wu M."/>
            <person name="Wu D."/>
            <person name="Thiagarajan M."/>
            <person name="Wortman J.R."/>
            <person name="Badger J.H."/>
            <person name="Ren Q."/>
            <person name="Amedeo P."/>
            <person name="Jones K.M."/>
            <person name="Tallon L.J."/>
            <person name="Delcher A.L."/>
            <person name="Salzberg S.L."/>
            <person name="Silva J.C."/>
            <person name="Haas B.J."/>
            <person name="Majoros W.H."/>
            <person name="Farzad M."/>
            <person name="Carlton J.M."/>
            <person name="Smith R.K. Jr."/>
            <person name="Garg J."/>
            <person name="Pearlman R.E."/>
            <person name="Karrer K.M."/>
            <person name="Sun L."/>
            <person name="Manning G."/>
            <person name="Elde N.C."/>
            <person name="Turkewitz A.P."/>
            <person name="Asai D.J."/>
            <person name="Wilkes D.E."/>
            <person name="Wang Y."/>
            <person name="Cai H."/>
            <person name="Collins K."/>
            <person name="Stewart B.A."/>
            <person name="Lee S.R."/>
            <person name="Wilamowska K."/>
            <person name="Weinberg Z."/>
            <person name="Ruzzo W.L."/>
            <person name="Wloga D."/>
            <person name="Gaertig J."/>
            <person name="Frankel J."/>
            <person name="Tsao C.-C."/>
            <person name="Gorovsky M.A."/>
            <person name="Keeling P.J."/>
            <person name="Waller R.F."/>
            <person name="Patron N.J."/>
            <person name="Cherry J.M."/>
            <person name="Stover N.A."/>
            <person name="Krieger C.J."/>
            <person name="del Toro C."/>
            <person name="Ryder H.F."/>
            <person name="Williamson S.C."/>
            <person name="Barbeau R.A."/>
            <person name="Hamilton E.P."/>
            <person name="Orias E."/>
        </authorList>
    </citation>
    <scope>NUCLEOTIDE SEQUENCE [LARGE SCALE GENOMIC DNA]</scope>
    <source>
        <strain evidence="2">SB210</strain>
    </source>
</reference>
<dbReference type="HOGENOM" id="CLU_046948_0_0_1"/>
<evidence type="ECO:0000313" key="2">
    <source>
        <dbReference type="Proteomes" id="UP000009168"/>
    </source>
</evidence>
<organism evidence="1 2">
    <name type="scientific">Tetrahymena thermophila (strain SB210)</name>
    <dbReference type="NCBI Taxonomy" id="312017"/>
    <lineage>
        <taxon>Eukaryota</taxon>
        <taxon>Sar</taxon>
        <taxon>Alveolata</taxon>
        <taxon>Ciliophora</taxon>
        <taxon>Intramacronucleata</taxon>
        <taxon>Oligohymenophorea</taxon>
        <taxon>Hymenostomatida</taxon>
        <taxon>Tetrahymenina</taxon>
        <taxon>Tetrahymenidae</taxon>
        <taxon>Tetrahymena</taxon>
    </lineage>
</organism>
<evidence type="ECO:0000313" key="1">
    <source>
        <dbReference type="EMBL" id="EAS05085.1"/>
    </source>
</evidence>
<keyword evidence="2" id="KW-1185">Reference proteome</keyword>
<dbReference type="AlphaFoldDB" id="Q24BC6"/>
<protein>
    <submittedName>
        <fullName evidence="1">Uncharacterized protein</fullName>
    </submittedName>
</protein>
<accession>Q24BC6</accession>
<dbReference type="GeneID" id="7824592"/>
<sequence>MEVEFINLDHYKIQSEYLLQTEEEFLDKFKRQCFQSNENYLCYNTSPSSNQKYPDQQLTMIPLKKSNGIKKIKQKHKNKQFIIKEIASCQSDMHLSTGLILSSQGILKFGFSLGNVSFGYAQTQLTNFLQNNQIFQIIVQNVDQKPRISIEQALEYIQHTPCKMIQEANIALVKYKQVQRFLINSVESVELNKELIQFQNEEFQKHIDSCIEYIKKYSKENENQMFQYSIGRINFQKKDVEMVQAGYSKSFLELIGVNEQSLSSMLLRNQKIELIKDQDEIMRQSLIGLTKHCQLQKEVKISIKINTFDGFDIVLHQTKKQASPLYKAKKISNLPFEYIFSIAEIDVDLEDLKNLISYRQKILSNKMDLTFDEFINKELSLFFEDVEYSVYSQSFVEKYYQKNLKDLQKIEETKIKVKNQQRCGYKAQSSSSEQIQIISK</sequence>